<keyword evidence="2" id="KW-0436">Ligase</keyword>
<dbReference type="EC" id="3.1.-.-" evidence="2"/>
<dbReference type="InterPro" id="IPR024173">
    <property type="entry name" value="Pesterase_MJ0037-like"/>
</dbReference>
<proteinExistence type="predicted"/>
<dbReference type="Gene3D" id="3.60.21.10">
    <property type="match status" value="1"/>
</dbReference>
<dbReference type="PANTHER" id="PTHR39323:SF1">
    <property type="entry name" value="BLR1149 PROTEIN"/>
    <property type="match status" value="1"/>
</dbReference>
<dbReference type="SUPFAM" id="SSF56300">
    <property type="entry name" value="Metallo-dependent phosphatases"/>
    <property type="match status" value="1"/>
</dbReference>
<evidence type="ECO:0000259" key="1">
    <source>
        <dbReference type="Pfam" id="PF00149"/>
    </source>
</evidence>
<keyword evidence="2" id="KW-0540">Nuclease</keyword>
<organism evidence="2 3">
    <name type="scientific">Lacibacter sediminis</name>
    <dbReference type="NCBI Taxonomy" id="2760713"/>
    <lineage>
        <taxon>Bacteria</taxon>
        <taxon>Pseudomonadati</taxon>
        <taxon>Bacteroidota</taxon>
        <taxon>Chitinophagia</taxon>
        <taxon>Chitinophagales</taxon>
        <taxon>Chitinophagaceae</taxon>
        <taxon>Lacibacter</taxon>
    </lineage>
</organism>
<dbReference type="NCBIfam" id="TIGR04123">
    <property type="entry name" value="P_estr_lig_assc"/>
    <property type="match status" value="1"/>
</dbReference>
<evidence type="ECO:0000313" key="2">
    <source>
        <dbReference type="EMBL" id="QNA43366.1"/>
    </source>
</evidence>
<dbReference type="Proteomes" id="UP000515344">
    <property type="component" value="Chromosome"/>
</dbReference>
<dbReference type="GO" id="GO:0016787">
    <property type="term" value="F:hydrolase activity"/>
    <property type="evidence" value="ECO:0007669"/>
    <property type="project" value="UniProtKB-KW"/>
</dbReference>
<dbReference type="InterPro" id="IPR029052">
    <property type="entry name" value="Metallo-depent_PP-like"/>
</dbReference>
<name>A0A7G5XD13_9BACT</name>
<dbReference type="InterPro" id="IPR026336">
    <property type="entry name" value="PdeM-like"/>
</dbReference>
<gene>
    <name evidence="2" type="primary">pdeM</name>
    <name evidence="2" type="ORF">H4075_14920</name>
</gene>
<dbReference type="GO" id="GO:0016874">
    <property type="term" value="F:ligase activity"/>
    <property type="evidence" value="ECO:0007669"/>
    <property type="project" value="UniProtKB-KW"/>
</dbReference>
<dbReference type="PANTHER" id="PTHR39323">
    <property type="entry name" value="BLR1149 PROTEIN"/>
    <property type="match status" value="1"/>
</dbReference>
<keyword evidence="2" id="KW-0255">Endonuclease</keyword>
<dbReference type="KEGG" id="lacs:H4075_14920"/>
<keyword evidence="2" id="KW-0378">Hydrolase</keyword>
<keyword evidence="3" id="KW-1185">Reference proteome</keyword>
<evidence type="ECO:0000313" key="3">
    <source>
        <dbReference type="Proteomes" id="UP000515344"/>
    </source>
</evidence>
<dbReference type="PIRSF" id="PIRSF000887">
    <property type="entry name" value="Pesterase_MJ0037"/>
    <property type="match status" value="1"/>
</dbReference>
<protein>
    <submittedName>
        <fullName evidence="2">Ligase-associated DNA damage response endonuclease PdeM</fullName>
        <ecNumber evidence="2">3.1.-.-</ecNumber>
    </submittedName>
</protein>
<dbReference type="EMBL" id="CP060007">
    <property type="protein sequence ID" value="QNA43366.1"/>
    <property type="molecule type" value="Genomic_DNA"/>
</dbReference>
<reference evidence="3" key="1">
    <citation type="submission" date="2020-08" db="EMBL/GenBank/DDBJ databases">
        <title>Lacibacter sp. S13-6-6 genome sequencing.</title>
        <authorList>
            <person name="Jin L."/>
        </authorList>
    </citation>
    <scope>NUCLEOTIDE SEQUENCE [LARGE SCALE GENOMIC DNA]</scope>
    <source>
        <strain evidence="3">S13-6-6</strain>
    </source>
</reference>
<feature type="domain" description="Calcineurin-like phosphoesterase" evidence="1">
    <location>
        <begin position="31"/>
        <end position="113"/>
    </location>
</feature>
<dbReference type="AlphaFoldDB" id="A0A7G5XD13"/>
<sequence>MTQQPHRFHLKQQTLWLSPERCMFWEEDKSLIVSDIHLGKSGHFRKAGIGIPQTVFKEDLQRLIAQVQFFKPERLIVVGDFSHSNMNNELKLFEKWRKDLSQLPIHLVKGNHDILGNDWYTSHDITIHHEQLHTAPFTFMHELPADAANFPDDDYVFTGHVHPGIRIGGLGRQSLHFPCFYFARKHAVLPAFGRFTGLYPVRPKKKDKVFAIADKKVLELQ</sequence>
<accession>A0A7G5XD13</accession>
<dbReference type="GO" id="GO:0004519">
    <property type="term" value="F:endonuclease activity"/>
    <property type="evidence" value="ECO:0007669"/>
    <property type="project" value="UniProtKB-KW"/>
</dbReference>
<dbReference type="Pfam" id="PF00149">
    <property type="entry name" value="Metallophos"/>
    <property type="match status" value="1"/>
</dbReference>
<dbReference type="RefSeq" id="WP_182801631.1">
    <property type="nucleotide sequence ID" value="NZ_CP060007.1"/>
</dbReference>
<dbReference type="InterPro" id="IPR004843">
    <property type="entry name" value="Calcineurin-like_PHP"/>
</dbReference>